<accession>A0AA36NJJ1</accession>
<name>A0AA36NJJ1_9DINO</name>
<evidence type="ECO:0000313" key="1">
    <source>
        <dbReference type="EMBL" id="CAJ1409564.1"/>
    </source>
</evidence>
<dbReference type="AlphaFoldDB" id="A0AA36NJJ1"/>
<evidence type="ECO:0000313" key="2">
    <source>
        <dbReference type="Proteomes" id="UP001178507"/>
    </source>
</evidence>
<protein>
    <submittedName>
        <fullName evidence="1">Uncharacterized protein</fullName>
    </submittedName>
</protein>
<organism evidence="1 2">
    <name type="scientific">Effrenium voratum</name>
    <dbReference type="NCBI Taxonomy" id="2562239"/>
    <lineage>
        <taxon>Eukaryota</taxon>
        <taxon>Sar</taxon>
        <taxon>Alveolata</taxon>
        <taxon>Dinophyceae</taxon>
        <taxon>Suessiales</taxon>
        <taxon>Symbiodiniaceae</taxon>
        <taxon>Effrenium</taxon>
    </lineage>
</organism>
<proteinExistence type="predicted"/>
<comment type="caution">
    <text evidence="1">The sequence shown here is derived from an EMBL/GenBank/DDBJ whole genome shotgun (WGS) entry which is preliminary data.</text>
</comment>
<reference evidence="1" key="1">
    <citation type="submission" date="2023-08" db="EMBL/GenBank/DDBJ databases">
        <authorList>
            <person name="Chen Y."/>
            <person name="Shah S."/>
            <person name="Dougan E. K."/>
            <person name="Thang M."/>
            <person name="Chan C."/>
        </authorList>
    </citation>
    <scope>NUCLEOTIDE SEQUENCE</scope>
</reference>
<dbReference type="Proteomes" id="UP001178507">
    <property type="component" value="Unassembled WGS sequence"/>
</dbReference>
<gene>
    <name evidence="1" type="ORF">EVOR1521_LOCUS30635</name>
</gene>
<keyword evidence="2" id="KW-1185">Reference proteome</keyword>
<dbReference type="EMBL" id="CAUJNA010003773">
    <property type="protein sequence ID" value="CAJ1409564.1"/>
    <property type="molecule type" value="Genomic_DNA"/>
</dbReference>
<sequence>MAESPAWELAVGVVARHVPHCGVAAFAAKEFQAQEVVLQEEALFVSAVATPVAENEELYRALLAEQRRRRLPDFAPNAHLGALAALRRLGARRCQELLESKCCGSAADLPEPRLARQEAGVLRSCLAQGLLPPSASLAPLEYAKLRLAIQLNGFRFNLNAKEGDFGYDKGEVLFDNISDPSCDYDNSFGKKATPAPPMEVLALHDA</sequence>